<accession>A0AAE0H2A0</accession>
<sequence>MSSDAALDRVYALKEMQIHICNLVLTAIFTVNVDLGAFARNVGGAYRPSKFAAVRFRIKQPKCTLLVFKSGKCVCIGCTKVIHAEAAINQCFRHICGVDRAAKISNIRVQNIVSHTNIGKRVNLIKMSKENSMNISYDPELFPGLRMSLREQNARACVFFQGNIVVTGCKDFDTLFRVWQIVKARIDPYVETSEGALSMVTTSASGMNHSSSAVQRHVDRLTYNEDADVETMNDSLQMASRGSVGEYTRSSKQTVTE</sequence>
<organism evidence="5 6">
    <name type="scientific">Cymbomonas tetramitiformis</name>
    <dbReference type="NCBI Taxonomy" id="36881"/>
    <lineage>
        <taxon>Eukaryota</taxon>
        <taxon>Viridiplantae</taxon>
        <taxon>Chlorophyta</taxon>
        <taxon>Pyramimonadophyceae</taxon>
        <taxon>Pyramimonadales</taxon>
        <taxon>Pyramimonadaceae</taxon>
        <taxon>Cymbomonas</taxon>
    </lineage>
</organism>
<comment type="similarity">
    <text evidence="1">Belongs to the TBP family.</text>
</comment>
<dbReference type="Pfam" id="PF00352">
    <property type="entry name" value="TBP"/>
    <property type="match status" value="2"/>
</dbReference>
<evidence type="ECO:0000313" key="6">
    <source>
        <dbReference type="Proteomes" id="UP001190700"/>
    </source>
</evidence>
<dbReference type="GO" id="GO:0003677">
    <property type="term" value="F:DNA binding"/>
    <property type="evidence" value="ECO:0007669"/>
    <property type="project" value="UniProtKB-KW"/>
</dbReference>
<protein>
    <submittedName>
        <fullName evidence="5">Uncharacterized protein</fullName>
    </submittedName>
</protein>
<keyword evidence="6" id="KW-1185">Reference proteome</keyword>
<dbReference type="Proteomes" id="UP001190700">
    <property type="component" value="Unassembled WGS sequence"/>
</dbReference>
<reference evidence="5 6" key="1">
    <citation type="journal article" date="2015" name="Genome Biol. Evol.">
        <title>Comparative Genomics of a Bacterivorous Green Alga Reveals Evolutionary Causalities and Consequences of Phago-Mixotrophic Mode of Nutrition.</title>
        <authorList>
            <person name="Burns J.A."/>
            <person name="Paasch A."/>
            <person name="Narechania A."/>
            <person name="Kim E."/>
        </authorList>
    </citation>
    <scope>NUCLEOTIDE SEQUENCE [LARGE SCALE GENOMIC DNA]</scope>
    <source>
        <strain evidence="5 6">PLY_AMNH</strain>
    </source>
</reference>
<evidence type="ECO:0000256" key="3">
    <source>
        <dbReference type="ARBA" id="ARBA00023163"/>
    </source>
</evidence>
<dbReference type="PRINTS" id="PR00686">
    <property type="entry name" value="TIFACTORIID"/>
</dbReference>
<dbReference type="InterPro" id="IPR012295">
    <property type="entry name" value="TBP_dom_sf"/>
</dbReference>
<feature type="region of interest" description="Disordered" evidence="4">
    <location>
        <begin position="232"/>
        <end position="257"/>
    </location>
</feature>
<gene>
    <name evidence="5" type="ORF">CYMTET_3885</name>
</gene>
<keyword evidence="2" id="KW-0238">DNA-binding</keyword>
<dbReference type="InterPro" id="IPR000814">
    <property type="entry name" value="TBP"/>
</dbReference>
<dbReference type="Gene3D" id="3.30.310.10">
    <property type="entry name" value="TATA-Binding Protein"/>
    <property type="match status" value="2"/>
</dbReference>
<dbReference type="EMBL" id="LGRX02000421">
    <property type="protein sequence ID" value="KAK3288667.1"/>
    <property type="molecule type" value="Genomic_DNA"/>
</dbReference>
<dbReference type="GO" id="GO:0006352">
    <property type="term" value="P:DNA-templated transcription initiation"/>
    <property type="evidence" value="ECO:0007669"/>
    <property type="project" value="InterPro"/>
</dbReference>
<comment type="caution">
    <text evidence="5">The sequence shown here is derived from an EMBL/GenBank/DDBJ whole genome shotgun (WGS) entry which is preliminary data.</text>
</comment>
<dbReference type="SUPFAM" id="SSF55945">
    <property type="entry name" value="TATA-box binding protein-like"/>
    <property type="match status" value="2"/>
</dbReference>
<name>A0AAE0H2A0_9CHLO</name>
<dbReference type="AlphaFoldDB" id="A0AAE0H2A0"/>
<evidence type="ECO:0000256" key="2">
    <source>
        <dbReference type="ARBA" id="ARBA00023125"/>
    </source>
</evidence>
<keyword evidence="3" id="KW-0804">Transcription</keyword>
<evidence type="ECO:0000256" key="1">
    <source>
        <dbReference type="ARBA" id="ARBA00005560"/>
    </source>
</evidence>
<dbReference type="PANTHER" id="PTHR10126">
    <property type="entry name" value="TATA-BOX BINDING PROTEIN"/>
    <property type="match status" value="1"/>
</dbReference>
<feature type="compositionally biased region" description="Polar residues" evidence="4">
    <location>
        <begin position="248"/>
        <end position="257"/>
    </location>
</feature>
<evidence type="ECO:0000313" key="5">
    <source>
        <dbReference type="EMBL" id="KAK3288667.1"/>
    </source>
</evidence>
<proteinExistence type="inferred from homology"/>
<evidence type="ECO:0000256" key="4">
    <source>
        <dbReference type="SAM" id="MobiDB-lite"/>
    </source>
</evidence>